<reference evidence="18 19" key="1">
    <citation type="submission" date="2016-10" db="EMBL/GenBank/DDBJ databases">
        <authorList>
            <person name="de Groot N.N."/>
        </authorList>
    </citation>
    <scope>NUCLEOTIDE SEQUENCE [LARGE SCALE GENOMIC DNA]</scope>
    <source>
        <strain evidence="18 19">DSM 18978</strain>
    </source>
</reference>
<protein>
    <recommendedName>
        <fullName evidence="13">Heme response regulator HssR</fullName>
    </recommendedName>
    <alternativeName>
        <fullName evidence="2">Stage 0 sporulation protein A homolog</fullName>
    </alternativeName>
</protein>
<sequence>MVNILVVEDDKNLQKLMVAVLKQHGYQVLSAKDGLEALDILDTSHVDLIISDIMMPNMDGYDLTDALRKSNYNLPILMVTAKETLDDKKKGFIVGTDDYMVKPIDMDEMVLRVAALLRRSRIINERRLIIGDIELDYDALTISKNGRATILPKKEFYLLFKLLSYSKHIFTRQQLMDEIWGMDSEADERTVDVHIKRLREKFADSNEFEIITVRGLGYKAEIKV</sequence>
<evidence type="ECO:0000256" key="4">
    <source>
        <dbReference type="ARBA" id="ARBA00022553"/>
    </source>
</evidence>
<name>A0A1G5II34_9FIRM</name>
<dbReference type="GO" id="GO:0032993">
    <property type="term" value="C:protein-DNA complex"/>
    <property type="evidence" value="ECO:0007669"/>
    <property type="project" value="TreeGrafter"/>
</dbReference>
<dbReference type="SUPFAM" id="SSF52172">
    <property type="entry name" value="CheY-like"/>
    <property type="match status" value="1"/>
</dbReference>
<dbReference type="PROSITE" id="PS51755">
    <property type="entry name" value="OMPR_PHOB"/>
    <property type="match status" value="1"/>
</dbReference>
<dbReference type="EMBL" id="FMUS01000015">
    <property type="protein sequence ID" value="SCY75654.1"/>
    <property type="molecule type" value="Genomic_DNA"/>
</dbReference>
<keyword evidence="7" id="KW-0843">Virulence</keyword>
<dbReference type="PANTHER" id="PTHR48111:SF49">
    <property type="entry name" value="HEME RESPONSE REGULATOR HSSR"/>
    <property type="match status" value="1"/>
</dbReference>
<evidence type="ECO:0000256" key="9">
    <source>
        <dbReference type="ARBA" id="ARBA00023159"/>
    </source>
</evidence>
<evidence type="ECO:0000256" key="5">
    <source>
        <dbReference type="ARBA" id="ARBA00023012"/>
    </source>
</evidence>
<dbReference type="CDD" id="cd00383">
    <property type="entry name" value="trans_reg_C"/>
    <property type="match status" value="1"/>
</dbReference>
<evidence type="ECO:0000256" key="1">
    <source>
        <dbReference type="ARBA" id="ARBA00004496"/>
    </source>
</evidence>
<evidence type="ECO:0000256" key="8">
    <source>
        <dbReference type="ARBA" id="ARBA00023125"/>
    </source>
</evidence>
<evidence type="ECO:0000256" key="15">
    <source>
        <dbReference type="PROSITE-ProRule" id="PRU01091"/>
    </source>
</evidence>
<organism evidence="18 19">
    <name type="scientific">Alkaliphilus peptidifermentans DSM 18978</name>
    <dbReference type="NCBI Taxonomy" id="1120976"/>
    <lineage>
        <taxon>Bacteria</taxon>
        <taxon>Bacillati</taxon>
        <taxon>Bacillota</taxon>
        <taxon>Clostridia</taxon>
        <taxon>Peptostreptococcales</taxon>
        <taxon>Natronincolaceae</taxon>
        <taxon>Alkaliphilus</taxon>
    </lineage>
</organism>
<comment type="function">
    <text evidence="12">Member of the two-component regulatory system HssS/HssR involved in intracellular heme homeostasis and tempering of staphylococcal virulence. Phosphorylated HssR binds to a direct repeat sequence within hrtAB promoter and activates the expression of hrtAB, an efflux pump, in response to extracellular heme, hemin, hemoglobin or blood.</text>
</comment>
<gene>
    <name evidence="18" type="ORF">SAMN03080606_02391</name>
</gene>
<dbReference type="InterPro" id="IPR001789">
    <property type="entry name" value="Sig_transdc_resp-reg_receiver"/>
</dbReference>
<keyword evidence="4 14" id="KW-0597">Phosphoprotein</keyword>
<keyword evidence="6" id="KW-0805">Transcription regulation</keyword>
<evidence type="ECO:0000256" key="12">
    <source>
        <dbReference type="ARBA" id="ARBA00037471"/>
    </source>
</evidence>
<evidence type="ECO:0000256" key="14">
    <source>
        <dbReference type="PROSITE-ProRule" id="PRU00169"/>
    </source>
</evidence>
<dbReference type="RefSeq" id="WP_091543633.1">
    <property type="nucleotide sequence ID" value="NZ_FMUS01000015.1"/>
</dbReference>
<evidence type="ECO:0000259" key="17">
    <source>
        <dbReference type="PROSITE" id="PS51755"/>
    </source>
</evidence>
<keyword evidence="10" id="KW-0804">Transcription</keyword>
<feature type="modified residue" description="4-aspartylphosphate" evidence="14">
    <location>
        <position position="52"/>
    </location>
</feature>
<dbReference type="PANTHER" id="PTHR48111">
    <property type="entry name" value="REGULATOR OF RPOS"/>
    <property type="match status" value="1"/>
</dbReference>
<evidence type="ECO:0000256" key="13">
    <source>
        <dbReference type="ARBA" id="ARBA00039976"/>
    </source>
</evidence>
<evidence type="ECO:0000259" key="16">
    <source>
        <dbReference type="PROSITE" id="PS50110"/>
    </source>
</evidence>
<dbReference type="CDD" id="cd17574">
    <property type="entry name" value="REC_OmpR"/>
    <property type="match status" value="1"/>
</dbReference>
<comment type="subcellular location">
    <subcellularLocation>
        <location evidence="1">Cytoplasm</location>
    </subcellularLocation>
</comment>
<feature type="domain" description="OmpR/PhoB-type" evidence="17">
    <location>
        <begin position="125"/>
        <end position="222"/>
    </location>
</feature>
<keyword evidence="3" id="KW-0963">Cytoplasm</keyword>
<dbReference type="SMART" id="SM00448">
    <property type="entry name" value="REC"/>
    <property type="match status" value="1"/>
</dbReference>
<evidence type="ECO:0000313" key="18">
    <source>
        <dbReference type="EMBL" id="SCY75654.1"/>
    </source>
</evidence>
<keyword evidence="8 15" id="KW-0238">DNA-binding</keyword>
<accession>A0A1G5II34</accession>
<proteinExistence type="predicted"/>
<dbReference type="STRING" id="1120976.SAMN03080606_02391"/>
<keyword evidence="9" id="KW-0010">Activator</keyword>
<feature type="domain" description="Response regulatory" evidence="16">
    <location>
        <begin position="3"/>
        <end position="117"/>
    </location>
</feature>
<dbReference type="Gene3D" id="3.40.50.2300">
    <property type="match status" value="1"/>
</dbReference>
<dbReference type="InterPro" id="IPR001867">
    <property type="entry name" value="OmpR/PhoB-type_DNA-bd"/>
</dbReference>
<dbReference type="InterPro" id="IPR011006">
    <property type="entry name" value="CheY-like_superfamily"/>
</dbReference>
<dbReference type="SMART" id="SM00862">
    <property type="entry name" value="Trans_reg_C"/>
    <property type="match status" value="1"/>
</dbReference>
<dbReference type="GO" id="GO:0005829">
    <property type="term" value="C:cytosol"/>
    <property type="evidence" value="ECO:0007669"/>
    <property type="project" value="TreeGrafter"/>
</dbReference>
<evidence type="ECO:0000256" key="11">
    <source>
        <dbReference type="ARBA" id="ARBA00024867"/>
    </source>
</evidence>
<feature type="DNA-binding region" description="OmpR/PhoB-type" evidence="15">
    <location>
        <begin position="125"/>
        <end position="222"/>
    </location>
</feature>
<dbReference type="Pfam" id="PF00072">
    <property type="entry name" value="Response_reg"/>
    <property type="match status" value="1"/>
</dbReference>
<dbReference type="OrthoDB" id="9790442at2"/>
<keyword evidence="19" id="KW-1185">Reference proteome</keyword>
<evidence type="ECO:0000256" key="2">
    <source>
        <dbReference type="ARBA" id="ARBA00018672"/>
    </source>
</evidence>
<dbReference type="Gene3D" id="1.10.10.10">
    <property type="entry name" value="Winged helix-like DNA-binding domain superfamily/Winged helix DNA-binding domain"/>
    <property type="match status" value="1"/>
</dbReference>
<dbReference type="AlphaFoldDB" id="A0A1G5II34"/>
<keyword evidence="5" id="KW-0902">Two-component regulatory system</keyword>
<dbReference type="GO" id="GO:0006355">
    <property type="term" value="P:regulation of DNA-templated transcription"/>
    <property type="evidence" value="ECO:0007669"/>
    <property type="project" value="InterPro"/>
</dbReference>
<evidence type="ECO:0000256" key="7">
    <source>
        <dbReference type="ARBA" id="ARBA00023026"/>
    </source>
</evidence>
<dbReference type="InterPro" id="IPR039420">
    <property type="entry name" value="WalR-like"/>
</dbReference>
<dbReference type="GO" id="GO:0000156">
    <property type="term" value="F:phosphorelay response regulator activity"/>
    <property type="evidence" value="ECO:0007669"/>
    <property type="project" value="TreeGrafter"/>
</dbReference>
<dbReference type="InterPro" id="IPR036388">
    <property type="entry name" value="WH-like_DNA-bd_sf"/>
</dbReference>
<dbReference type="Proteomes" id="UP000198636">
    <property type="component" value="Unassembled WGS sequence"/>
</dbReference>
<dbReference type="FunFam" id="3.40.50.2300:FF:000001">
    <property type="entry name" value="DNA-binding response regulator PhoB"/>
    <property type="match status" value="1"/>
</dbReference>
<evidence type="ECO:0000256" key="3">
    <source>
        <dbReference type="ARBA" id="ARBA00022490"/>
    </source>
</evidence>
<evidence type="ECO:0000256" key="10">
    <source>
        <dbReference type="ARBA" id="ARBA00023163"/>
    </source>
</evidence>
<dbReference type="PROSITE" id="PS50110">
    <property type="entry name" value="RESPONSE_REGULATORY"/>
    <property type="match status" value="1"/>
</dbReference>
<dbReference type="GO" id="GO:0000976">
    <property type="term" value="F:transcription cis-regulatory region binding"/>
    <property type="evidence" value="ECO:0007669"/>
    <property type="project" value="TreeGrafter"/>
</dbReference>
<evidence type="ECO:0000256" key="6">
    <source>
        <dbReference type="ARBA" id="ARBA00023015"/>
    </source>
</evidence>
<dbReference type="Pfam" id="PF00486">
    <property type="entry name" value="Trans_reg_C"/>
    <property type="match status" value="1"/>
</dbReference>
<evidence type="ECO:0000313" key="19">
    <source>
        <dbReference type="Proteomes" id="UP000198636"/>
    </source>
</evidence>
<comment type="function">
    <text evidence="11">May play the central regulatory role in sporulation. It may be an element of the effector pathway responsible for the activation of sporulation genes in response to nutritional stress. Spo0A may act in concert with spo0H (a sigma factor) to control the expression of some genes that are critical to the sporulation process.</text>
</comment>